<dbReference type="AlphaFoldDB" id="A0A0U5CN77"/>
<protein>
    <submittedName>
        <fullName evidence="3">Uncharacterized protein</fullName>
    </submittedName>
</protein>
<dbReference type="InterPro" id="IPR045038">
    <property type="entry name" value="AIG2-like"/>
</dbReference>
<evidence type="ECO:0000313" key="4">
    <source>
        <dbReference type="Proteomes" id="UP000054771"/>
    </source>
</evidence>
<keyword evidence="4" id="KW-1185">Reference proteome</keyword>
<name>A0A0U5CN77_ASPCI</name>
<sequence length="287" mass="32426">MGNHVLFFYGTLLAPEMLHRVIHGSPNPQQWQKDMLHFKPAILYRYRRHRVRREDYPAIIPVPSASSESTTATPGTATTDTTHSSTTNTSASVLGTVVSGLTDGDIYRLDVYEGLEYRRIRVSVRVLKEALPGSAFGTRDGNGNGDGNGRENTDRYLKDVLEAVPQNFTDEAEEIDAETYVWIGDSNRLQNEEWDFEEFKKEKMMWWLSANLTHLNGSIALHSYNGKNIKTAIMTERVLTPERPIMQLLETLEGKEEKAKTVEVKNDTAAGSTFQMLRDMTIELEAP</sequence>
<dbReference type="Proteomes" id="UP000054771">
    <property type="component" value="Unassembled WGS sequence"/>
</dbReference>
<evidence type="ECO:0000256" key="1">
    <source>
        <dbReference type="ARBA" id="ARBA00008861"/>
    </source>
</evidence>
<proteinExistence type="inferred from homology"/>
<feature type="region of interest" description="Disordered" evidence="2">
    <location>
        <begin position="62"/>
        <end position="88"/>
    </location>
</feature>
<dbReference type="CDD" id="cd06661">
    <property type="entry name" value="GGCT_like"/>
    <property type="match status" value="1"/>
</dbReference>
<organism evidence="3 4">
    <name type="scientific">Aspergillus calidoustus</name>
    <dbReference type="NCBI Taxonomy" id="454130"/>
    <lineage>
        <taxon>Eukaryota</taxon>
        <taxon>Fungi</taxon>
        <taxon>Dikarya</taxon>
        <taxon>Ascomycota</taxon>
        <taxon>Pezizomycotina</taxon>
        <taxon>Eurotiomycetes</taxon>
        <taxon>Eurotiomycetidae</taxon>
        <taxon>Eurotiales</taxon>
        <taxon>Aspergillaceae</taxon>
        <taxon>Aspergillus</taxon>
        <taxon>Aspergillus subgen. Nidulantes</taxon>
    </lineage>
</organism>
<dbReference type="OrthoDB" id="1044435at2759"/>
<reference evidence="4" key="1">
    <citation type="journal article" date="2016" name="Genome Announc.">
        <title>Draft genome sequences of fungus Aspergillus calidoustus.</title>
        <authorList>
            <person name="Horn F."/>
            <person name="Linde J."/>
            <person name="Mattern D.J."/>
            <person name="Walther G."/>
            <person name="Guthke R."/>
            <person name="Scherlach K."/>
            <person name="Martin K."/>
            <person name="Brakhage A.A."/>
            <person name="Petzke L."/>
            <person name="Valiante V."/>
        </authorList>
    </citation>
    <scope>NUCLEOTIDE SEQUENCE [LARGE SCALE GENOMIC DNA]</scope>
    <source>
        <strain evidence="4">SF006504</strain>
    </source>
</reference>
<dbReference type="InterPro" id="IPR013024">
    <property type="entry name" value="GGCT-like"/>
</dbReference>
<comment type="similarity">
    <text evidence="1">Belongs to the gamma-glutamylcyclotransferase family.</text>
</comment>
<dbReference type="PANTHER" id="PTHR31544:SF2">
    <property type="entry name" value="AIG2-LIKE PROTEIN D"/>
    <property type="match status" value="1"/>
</dbReference>
<dbReference type="SUPFAM" id="SSF110857">
    <property type="entry name" value="Gamma-glutamyl cyclotransferase-like"/>
    <property type="match status" value="1"/>
</dbReference>
<evidence type="ECO:0000313" key="3">
    <source>
        <dbReference type="EMBL" id="CEN60276.1"/>
    </source>
</evidence>
<dbReference type="PANTHER" id="PTHR31544">
    <property type="entry name" value="AIG2-LIKE PROTEIN D"/>
    <property type="match status" value="1"/>
</dbReference>
<accession>A0A0U5CN77</accession>
<dbReference type="EMBL" id="CDMC01000002">
    <property type="protein sequence ID" value="CEN60276.1"/>
    <property type="molecule type" value="Genomic_DNA"/>
</dbReference>
<evidence type="ECO:0000256" key="2">
    <source>
        <dbReference type="SAM" id="MobiDB-lite"/>
    </source>
</evidence>
<dbReference type="Gene3D" id="3.10.490.10">
    <property type="entry name" value="Gamma-glutamyl cyclotransferase-like"/>
    <property type="match status" value="1"/>
</dbReference>
<gene>
    <name evidence="3" type="ORF">ASPCAL02717</name>
</gene>
<feature type="compositionally biased region" description="Low complexity" evidence="2">
    <location>
        <begin position="64"/>
        <end position="88"/>
    </location>
</feature>
<dbReference type="InterPro" id="IPR036568">
    <property type="entry name" value="GGCT-like_sf"/>
</dbReference>